<dbReference type="GO" id="GO:0005759">
    <property type="term" value="C:mitochondrial matrix"/>
    <property type="evidence" value="ECO:0007669"/>
    <property type="project" value="InterPro"/>
</dbReference>
<dbReference type="InterPro" id="IPR003428">
    <property type="entry name" value="MAM33"/>
</dbReference>
<proteinExistence type="predicted"/>
<gene>
    <name evidence="1" type="ORF">F0562_012343</name>
</gene>
<dbReference type="SUPFAM" id="SSF54529">
    <property type="entry name" value="Mitochondrial glycoprotein MAM33-like"/>
    <property type="match status" value="1"/>
</dbReference>
<dbReference type="AlphaFoldDB" id="A0A5J4ZX94"/>
<dbReference type="Gene3D" id="3.10.280.10">
    <property type="entry name" value="Mitochondrial glycoprotein"/>
    <property type="match status" value="1"/>
</dbReference>
<dbReference type="GO" id="GO:0003676">
    <property type="term" value="F:nucleic acid binding"/>
    <property type="evidence" value="ECO:0007669"/>
    <property type="project" value="InterPro"/>
</dbReference>
<dbReference type="EMBL" id="CM018048">
    <property type="protein sequence ID" value="KAA8521667.1"/>
    <property type="molecule type" value="Genomic_DNA"/>
</dbReference>
<dbReference type="InterPro" id="IPR036561">
    <property type="entry name" value="MAM33_sf"/>
</dbReference>
<sequence>MARFISSCRRSLLSSSKTLIHPLRQHQHQSLSRQTNRPISNFLAAQIRTFTSETPQKSPFESNILRILRNEIEYQCEYAPPHQPVTEFNAFTVEDHPGDESDDGNGENVRLHINLLVDLSKGEGCDLLEFVCSAWPDCLEIQKVYLFSRDSALPQSYMGPNFRDLDKKLQSALFEFLMERGPQFSDLVQRSDELKEGFIDGFISKFEVKHFNGNGSFNMWRRRVKYLLVQQELVISGRGRGFDKGSGNSRGRSKSKGKGKQECYMCKEYDHFEKEYPQLADNGNSTAVLDSGVWIGEQASVCYWKDLFDTFHEMRGSVASLCDGSTYDITVSFPQQIMPSFFGIKATLVESYDFAR</sequence>
<dbReference type="PANTHER" id="PTHR10826:SF14">
    <property type="entry name" value="MITOCHONDRIAL GLYCOPROTEIN FAMILY PROTEIN"/>
    <property type="match status" value="1"/>
</dbReference>
<protein>
    <submittedName>
        <fullName evidence="1">Uncharacterized protein</fullName>
    </submittedName>
</protein>
<dbReference type="PANTHER" id="PTHR10826">
    <property type="entry name" value="COMPLEMENT COMPONENT 1"/>
    <property type="match status" value="1"/>
</dbReference>
<accession>A0A5J4ZX94</accession>
<dbReference type="SUPFAM" id="SSF57756">
    <property type="entry name" value="Retrovirus zinc finger-like domains"/>
    <property type="match status" value="1"/>
</dbReference>
<evidence type="ECO:0000313" key="2">
    <source>
        <dbReference type="Proteomes" id="UP000325577"/>
    </source>
</evidence>
<evidence type="ECO:0000313" key="1">
    <source>
        <dbReference type="EMBL" id="KAA8521667.1"/>
    </source>
</evidence>
<name>A0A5J4ZX94_9ASTE</name>
<dbReference type="GO" id="GO:0008270">
    <property type="term" value="F:zinc ion binding"/>
    <property type="evidence" value="ECO:0007669"/>
    <property type="project" value="InterPro"/>
</dbReference>
<keyword evidence="2" id="KW-1185">Reference proteome</keyword>
<organism evidence="1 2">
    <name type="scientific">Nyssa sinensis</name>
    <dbReference type="NCBI Taxonomy" id="561372"/>
    <lineage>
        <taxon>Eukaryota</taxon>
        <taxon>Viridiplantae</taxon>
        <taxon>Streptophyta</taxon>
        <taxon>Embryophyta</taxon>
        <taxon>Tracheophyta</taxon>
        <taxon>Spermatophyta</taxon>
        <taxon>Magnoliopsida</taxon>
        <taxon>eudicotyledons</taxon>
        <taxon>Gunneridae</taxon>
        <taxon>Pentapetalae</taxon>
        <taxon>asterids</taxon>
        <taxon>Cornales</taxon>
        <taxon>Nyssaceae</taxon>
        <taxon>Nyssa</taxon>
    </lineage>
</organism>
<dbReference type="OrthoDB" id="278212at2759"/>
<dbReference type="Pfam" id="PF02330">
    <property type="entry name" value="MAM33"/>
    <property type="match status" value="1"/>
</dbReference>
<reference evidence="1 2" key="1">
    <citation type="submission" date="2019-09" db="EMBL/GenBank/DDBJ databases">
        <title>A chromosome-level genome assembly of the Chinese tupelo Nyssa sinensis.</title>
        <authorList>
            <person name="Yang X."/>
            <person name="Kang M."/>
            <person name="Yang Y."/>
            <person name="Xiong H."/>
            <person name="Wang M."/>
            <person name="Zhang Z."/>
            <person name="Wang Z."/>
            <person name="Wu H."/>
            <person name="Ma T."/>
            <person name="Liu J."/>
            <person name="Xi Z."/>
        </authorList>
    </citation>
    <scope>NUCLEOTIDE SEQUENCE [LARGE SCALE GENOMIC DNA]</scope>
    <source>
        <strain evidence="1">J267</strain>
        <tissue evidence="1">Leaf</tissue>
    </source>
</reference>
<dbReference type="InterPro" id="IPR036875">
    <property type="entry name" value="Znf_CCHC_sf"/>
</dbReference>
<dbReference type="Proteomes" id="UP000325577">
    <property type="component" value="Linkage Group LG5"/>
</dbReference>